<organism evidence="1 2">
    <name type="scientific">Mycobacteroides chelonae</name>
    <name type="common">Mycobacterium chelonae</name>
    <dbReference type="NCBI Taxonomy" id="1774"/>
    <lineage>
        <taxon>Bacteria</taxon>
        <taxon>Bacillati</taxon>
        <taxon>Actinomycetota</taxon>
        <taxon>Actinomycetes</taxon>
        <taxon>Mycobacteriales</taxon>
        <taxon>Mycobacteriaceae</taxon>
        <taxon>Mycobacteroides</taxon>
    </lineage>
</organism>
<dbReference type="Pfam" id="PF13738">
    <property type="entry name" value="Pyr_redox_3"/>
    <property type="match status" value="1"/>
</dbReference>
<dbReference type="InterPro" id="IPR036188">
    <property type="entry name" value="FAD/NAD-bd_sf"/>
</dbReference>
<reference evidence="1 2" key="1">
    <citation type="submission" date="2016-10" db="EMBL/GenBank/DDBJ databases">
        <title>Evaluation of Human, Veterinary and Environmental Mycobacterium chelonae Isolates by Core Genome Phylogenomic Analysis, Targeted Gene Comparison, and Anti-microbial Susceptibility Patterns: A Tale of Mistaken Identities.</title>
        <authorList>
            <person name="Fogelson S.B."/>
            <person name="Camus A.C."/>
            <person name="Lorenz W."/>
            <person name="Vasireddy R."/>
            <person name="Vasireddy S."/>
            <person name="Smith T."/>
            <person name="Brown-Elliott B.A."/>
            <person name="Wallace R.J.Jr."/>
            <person name="Hasan N.A."/>
            <person name="Reischl U."/>
            <person name="Sanchez S."/>
        </authorList>
    </citation>
    <scope>NUCLEOTIDE SEQUENCE [LARGE SCALE GENOMIC DNA]</scope>
    <source>
        <strain evidence="1 2">15518</strain>
    </source>
</reference>
<dbReference type="EMBL" id="MLIS01000001">
    <property type="protein sequence ID" value="OHU78194.1"/>
    <property type="molecule type" value="Genomic_DNA"/>
</dbReference>
<dbReference type="SUPFAM" id="SSF51905">
    <property type="entry name" value="FAD/NAD(P)-binding domain"/>
    <property type="match status" value="2"/>
</dbReference>
<proteinExistence type="predicted"/>
<dbReference type="PANTHER" id="PTHR42877:SF4">
    <property type="entry name" value="FAD_NAD(P)-BINDING DOMAIN-CONTAINING PROTEIN-RELATED"/>
    <property type="match status" value="1"/>
</dbReference>
<dbReference type="RefSeq" id="WP_070951492.1">
    <property type="nucleotide sequence ID" value="NZ_CP050145.1"/>
</dbReference>
<dbReference type="GO" id="GO:0004497">
    <property type="term" value="F:monooxygenase activity"/>
    <property type="evidence" value="ECO:0007669"/>
    <property type="project" value="UniProtKB-KW"/>
</dbReference>
<gene>
    <name evidence="1" type="ORF">BKG84_07115</name>
</gene>
<name>A0A1S1LZG2_MYCCH</name>
<keyword evidence="1" id="KW-0560">Oxidoreductase</keyword>
<dbReference type="Proteomes" id="UP000179441">
    <property type="component" value="Unassembled WGS sequence"/>
</dbReference>
<evidence type="ECO:0000313" key="2">
    <source>
        <dbReference type="Proteomes" id="UP000179441"/>
    </source>
</evidence>
<accession>A0A1S1LZG2</accession>
<protein>
    <submittedName>
        <fullName evidence="1">Monooxygenase</fullName>
    </submittedName>
</protein>
<sequence length="527" mass="59031">MTTDIGVPQYEVAIIGAGPGGIAAGAKLRMSGIEYFVMIERGADVGGSWEQNNYPGIAVDVPSTTYQYSFERNPNWSRFFAHGAEVQQYHADVARKYGLYERIRFNTTVEREVWDDEGRFWVLHLDDDSVVTARFLISAIGSFVRPKEDVGIPGAKSFAGKIQRPTDWDHEYDMSDKAVGIIGTGASAVQIIPAIVPSVGTLTVFQRTPVWSVPKPDFLVPTFMKRLLAVPGVSAGINGIAYVVVDLLLRLVSKTPIDRFRYLANKFDATMIAVYRRYVRFVVKDRATAEKLSPNFGVLAKRPTMSTGYLTAYNRENVTLITERIEEITPDGIRTQDGVLHKLDVLILATGYEVFSDPETYVPGTIVGRNGFDLAKFYNEEGLQAYQSVSVPGLPNRWTLVGPYSWSGTSWHAFVEVTADHAVRAIKETKKRGAIVCEVRKEVADEYHRLVHQQAEGARYYLCELNGHTPTYYRNSQGDSTYIRPQGFFEARRQTRKFPLDDYRYEAAHLVSHPQPGRELSGTRGIG</sequence>
<dbReference type="AlphaFoldDB" id="A0A1S1LZG2"/>
<keyword evidence="1" id="KW-0503">Monooxygenase</keyword>
<keyword evidence="2" id="KW-1185">Reference proteome</keyword>
<dbReference type="Gene3D" id="3.50.50.60">
    <property type="entry name" value="FAD/NAD(P)-binding domain"/>
    <property type="match status" value="3"/>
</dbReference>
<dbReference type="PANTHER" id="PTHR42877">
    <property type="entry name" value="L-ORNITHINE N(5)-MONOOXYGENASE-RELATED"/>
    <property type="match status" value="1"/>
</dbReference>
<dbReference type="InterPro" id="IPR051209">
    <property type="entry name" value="FAD-bind_Monooxygenase_sf"/>
</dbReference>
<comment type="caution">
    <text evidence="1">The sequence shown here is derived from an EMBL/GenBank/DDBJ whole genome shotgun (WGS) entry which is preliminary data.</text>
</comment>
<evidence type="ECO:0000313" key="1">
    <source>
        <dbReference type="EMBL" id="OHU78194.1"/>
    </source>
</evidence>